<name>A0ABD0K8W8_9CAEN</name>
<gene>
    <name evidence="1" type="ORF">BaRGS_00025203</name>
</gene>
<organism evidence="1 2">
    <name type="scientific">Batillaria attramentaria</name>
    <dbReference type="NCBI Taxonomy" id="370345"/>
    <lineage>
        <taxon>Eukaryota</taxon>
        <taxon>Metazoa</taxon>
        <taxon>Spiralia</taxon>
        <taxon>Lophotrochozoa</taxon>
        <taxon>Mollusca</taxon>
        <taxon>Gastropoda</taxon>
        <taxon>Caenogastropoda</taxon>
        <taxon>Sorbeoconcha</taxon>
        <taxon>Cerithioidea</taxon>
        <taxon>Batillariidae</taxon>
        <taxon>Batillaria</taxon>
    </lineage>
</organism>
<sequence length="106" mass="11743">MNTLPTLVTVVFLTDCSRICFSVLQHRLCIFSRAGRANKHGTAPMRHRDLPFSEQVSAGLGMRDRLLLSLPLTAEMVVWVVGGYPALTRTKVGNARQELLSCGLHH</sequence>
<evidence type="ECO:0008006" key="3">
    <source>
        <dbReference type="Google" id="ProtNLM"/>
    </source>
</evidence>
<protein>
    <recommendedName>
        <fullName evidence="3">Secreted protein</fullName>
    </recommendedName>
</protein>
<dbReference type="EMBL" id="JACVVK020000225">
    <property type="protein sequence ID" value="KAK7483529.1"/>
    <property type="molecule type" value="Genomic_DNA"/>
</dbReference>
<evidence type="ECO:0000313" key="1">
    <source>
        <dbReference type="EMBL" id="KAK7483529.1"/>
    </source>
</evidence>
<reference evidence="1 2" key="1">
    <citation type="journal article" date="2023" name="Sci. Data">
        <title>Genome assembly of the Korean intertidal mud-creeper Batillaria attramentaria.</title>
        <authorList>
            <person name="Patra A.K."/>
            <person name="Ho P.T."/>
            <person name="Jun S."/>
            <person name="Lee S.J."/>
            <person name="Kim Y."/>
            <person name="Won Y.J."/>
        </authorList>
    </citation>
    <scope>NUCLEOTIDE SEQUENCE [LARGE SCALE GENOMIC DNA]</scope>
    <source>
        <strain evidence="1">Wonlab-2016</strain>
    </source>
</reference>
<proteinExistence type="predicted"/>
<comment type="caution">
    <text evidence="1">The sequence shown here is derived from an EMBL/GenBank/DDBJ whole genome shotgun (WGS) entry which is preliminary data.</text>
</comment>
<accession>A0ABD0K8W8</accession>
<dbReference type="AlphaFoldDB" id="A0ABD0K8W8"/>
<dbReference type="Proteomes" id="UP001519460">
    <property type="component" value="Unassembled WGS sequence"/>
</dbReference>
<evidence type="ECO:0000313" key="2">
    <source>
        <dbReference type="Proteomes" id="UP001519460"/>
    </source>
</evidence>
<keyword evidence="2" id="KW-1185">Reference proteome</keyword>